<gene>
    <name evidence="1" type="ORF">GGR30_003933</name>
</gene>
<reference evidence="1 2" key="1">
    <citation type="submission" date="2020-08" db="EMBL/GenBank/DDBJ databases">
        <title>Genomic Encyclopedia of Type Strains, Phase IV (KMG-IV): sequencing the most valuable type-strain genomes for metagenomic binning, comparative biology and taxonomic classification.</title>
        <authorList>
            <person name="Goeker M."/>
        </authorList>
    </citation>
    <scope>NUCLEOTIDE SEQUENCE [LARGE SCALE GENOMIC DNA]</scope>
    <source>
        <strain evidence="1 2">DSM 28101</strain>
    </source>
</reference>
<protein>
    <recommendedName>
        <fullName evidence="3">50S ribosomal protein L29</fullName>
    </recommendedName>
</protein>
<evidence type="ECO:0000313" key="1">
    <source>
        <dbReference type="EMBL" id="MBB4123984.1"/>
    </source>
</evidence>
<evidence type="ECO:0000313" key="2">
    <source>
        <dbReference type="Proteomes" id="UP000530571"/>
    </source>
</evidence>
<proteinExistence type="predicted"/>
<comment type="caution">
    <text evidence="1">The sequence shown here is derived from an EMBL/GenBank/DDBJ whole genome shotgun (WGS) entry which is preliminary data.</text>
</comment>
<dbReference type="EMBL" id="JACIDZ010000015">
    <property type="protein sequence ID" value="MBB4123984.1"/>
    <property type="molecule type" value="Genomic_DNA"/>
</dbReference>
<dbReference type="AlphaFoldDB" id="A0A7W6PCR6"/>
<name>A0A7W6PCR6_9HYPH</name>
<accession>A0A7W6PCR6</accession>
<dbReference type="RefSeq" id="WP_183489980.1">
    <property type="nucleotide sequence ID" value="NZ_JACIDZ010000015.1"/>
</dbReference>
<keyword evidence="2" id="KW-1185">Reference proteome</keyword>
<organism evidence="1 2">
    <name type="scientific">Martelella radicis</name>
    <dbReference type="NCBI Taxonomy" id="1397476"/>
    <lineage>
        <taxon>Bacteria</taxon>
        <taxon>Pseudomonadati</taxon>
        <taxon>Pseudomonadota</taxon>
        <taxon>Alphaproteobacteria</taxon>
        <taxon>Hyphomicrobiales</taxon>
        <taxon>Aurantimonadaceae</taxon>
        <taxon>Martelella</taxon>
    </lineage>
</organism>
<sequence length="59" mass="6550">MTLVTRSELAGLRIDELRGLLHQIFNTLAKTAPASLQHREALASLKNIQAELRSRDPSP</sequence>
<dbReference type="Proteomes" id="UP000530571">
    <property type="component" value="Unassembled WGS sequence"/>
</dbReference>
<evidence type="ECO:0008006" key="3">
    <source>
        <dbReference type="Google" id="ProtNLM"/>
    </source>
</evidence>